<keyword evidence="3" id="KW-1185">Reference proteome</keyword>
<feature type="region of interest" description="Disordered" evidence="1">
    <location>
        <begin position="1"/>
        <end position="30"/>
    </location>
</feature>
<dbReference type="AlphaFoldDB" id="A0A8W8M1N8"/>
<dbReference type="OrthoDB" id="6115935at2759"/>
<dbReference type="EnsemblMetazoa" id="G30780.10">
    <property type="protein sequence ID" value="G30780.10:cds"/>
    <property type="gene ID" value="G30780"/>
</dbReference>
<name>A0A8W8M1N8_MAGGI</name>
<protein>
    <submittedName>
        <fullName evidence="2">Uncharacterized protein</fullName>
    </submittedName>
</protein>
<accession>A0A8W8M1N8</accession>
<evidence type="ECO:0000313" key="2">
    <source>
        <dbReference type="EnsemblMetazoa" id="G30780.14:cds"/>
    </source>
</evidence>
<evidence type="ECO:0000256" key="1">
    <source>
        <dbReference type="SAM" id="MobiDB-lite"/>
    </source>
</evidence>
<evidence type="ECO:0000313" key="3">
    <source>
        <dbReference type="Proteomes" id="UP000005408"/>
    </source>
</evidence>
<proteinExistence type="predicted"/>
<reference evidence="2" key="1">
    <citation type="submission" date="2022-08" db="UniProtKB">
        <authorList>
            <consortium name="EnsemblMetazoa"/>
        </authorList>
    </citation>
    <scope>IDENTIFICATION</scope>
    <source>
        <strain evidence="2">05x7-T-G4-1.051#20</strain>
    </source>
</reference>
<feature type="compositionally biased region" description="Low complexity" evidence="1">
    <location>
        <begin position="9"/>
        <end position="23"/>
    </location>
</feature>
<dbReference type="Proteomes" id="UP000005408">
    <property type="component" value="Unassembled WGS sequence"/>
</dbReference>
<dbReference type="EnsemblMetazoa" id="G30780.9">
    <property type="protein sequence ID" value="G30780.9:cds"/>
    <property type="gene ID" value="G30780"/>
</dbReference>
<sequence length="356" mass="41176">MSDHGLLASSHSECNSRSSSGSDLSRESEGDVKREHVSSWSLEDLWTKRIFYNERESTLKELTDLVVQNSISNGNRHKFVCTPVEDTPEIMKQLVKHTQNALQFTFNESGQVGDGVLNVENYEEAIRAMAEFDAYELKLNTEIEKIGLCHNRSMLVLSWCFKIREFLRLYREIAHCKLSKVVSKTQYTELLRSFTRIVHLDPRVGSARDMQMNMIHVTSTPDLHYVKNMPATRLQVIRTTLLASVEARRQTPGPDFLEMEDAVLAQHAGELLLEVQESLLFPRVLGMICWQSSVMLTYLNISRKHLEEIIKGDEATLRKERSVVYYTRTFDYLVKEERDELLETLFWLGYIQTMAK</sequence>
<dbReference type="EnsemblMetazoa" id="G30780.14">
    <property type="protein sequence ID" value="G30780.14:cds"/>
    <property type="gene ID" value="G30780"/>
</dbReference>
<organism evidence="2 3">
    <name type="scientific">Magallana gigas</name>
    <name type="common">Pacific oyster</name>
    <name type="synonym">Crassostrea gigas</name>
    <dbReference type="NCBI Taxonomy" id="29159"/>
    <lineage>
        <taxon>Eukaryota</taxon>
        <taxon>Metazoa</taxon>
        <taxon>Spiralia</taxon>
        <taxon>Lophotrochozoa</taxon>
        <taxon>Mollusca</taxon>
        <taxon>Bivalvia</taxon>
        <taxon>Autobranchia</taxon>
        <taxon>Pteriomorphia</taxon>
        <taxon>Ostreida</taxon>
        <taxon>Ostreoidea</taxon>
        <taxon>Ostreidae</taxon>
        <taxon>Magallana</taxon>
    </lineage>
</organism>